<feature type="domain" description="ABC transmembrane type-1" evidence="8">
    <location>
        <begin position="390"/>
        <end position="575"/>
    </location>
</feature>
<sequence length="585" mass="61094">MTAVATKFPRVLQATAVPAILFVLAAVITALLPFLGNRDLAMAVFRAREAEREPDPQVLQAIREELNLPATPLEGVTSWISGALQGDFGVSWVDPSRTAASVAWSGLGVSVTLAGLSTTTAVLLAWLLAWPRFRAVVTGRPSRAGDIVGMAILGSIPEFVLAVALLVVVAVRLRWLPVGGFSSAKHMILPTLAMALPAAGLLGRVLLITIDTIAKEEWVRTWRLNGVHRNTILRALSVRAAAVLAPQIVLFFAGTLASTALVETTFNIAGMGRAAVAAAVDRDVPVLQVIVLTAIIVGVLCGALAQYTRWLLLRPLLGSDAAYAPSASARNTRPNGTGAFLLVALPFVILIGVLLGFDAPTIDVTQRLAAPSLAHPLGTDQLGRDLLARTAHGAVYTIGVSVLVTAVCAVVGLLLGLVGSWAGRLGDVLNALPAVLIGVILAGVFGGSQTTAAIAIMLVGWIPLASHAASVAAESRTTGYYLWAKLQGASRLRLVVWHLLPTVVPAVVRHAASRVAHNALALAGLGFLGLGAPHDSPDWGVILSESIRYAERAPWMMLSPTLLLVALGVAAALATDTNLTLRSKK</sequence>
<dbReference type="PROSITE" id="PS50928">
    <property type="entry name" value="ABC_TM1"/>
    <property type="match status" value="1"/>
</dbReference>
<feature type="transmembrane region" description="Helical" evidence="7">
    <location>
        <begin position="102"/>
        <end position="129"/>
    </location>
</feature>
<dbReference type="PANTHER" id="PTHR43386:SF1">
    <property type="entry name" value="D,D-DIPEPTIDE TRANSPORT SYSTEM PERMEASE PROTEIN DDPC-RELATED"/>
    <property type="match status" value="1"/>
</dbReference>
<evidence type="ECO:0000313" key="10">
    <source>
        <dbReference type="Proteomes" id="UP000320791"/>
    </source>
</evidence>
<dbReference type="InterPro" id="IPR050366">
    <property type="entry name" value="BP-dependent_transpt_permease"/>
</dbReference>
<evidence type="ECO:0000313" key="9">
    <source>
        <dbReference type="EMBL" id="TWT26875.1"/>
    </source>
</evidence>
<feature type="transmembrane region" description="Helical" evidence="7">
    <location>
        <begin position="286"/>
        <end position="305"/>
    </location>
</feature>
<keyword evidence="5 7" id="KW-1133">Transmembrane helix</keyword>
<dbReference type="PANTHER" id="PTHR43386">
    <property type="entry name" value="OLIGOPEPTIDE TRANSPORT SYSTEM PERMEASE PROTEIN APPC"/>
    <property type="match status" value="1"/>
</dbReference>
<dbReference type="Gene3D" id="1.10.3720.10">
    <property type="entry name" value="MetI-like"/>
    <property type="match status" value="1"/>
</dbReference>
<dbReference type="Proteomes" id="UP000320791">
    <property type="component" value="Unassembled WGS sequence"/>
</dbReference>
<feature type="transmembrane region" description="Helical" evidence="7">
    <location>
        <begin position="428"/>
        <end position="446"/>
    </location>
</feature>
<feature type="transmembrane region" description="Helical" evidence="7">
    <location>
        <begin position="12"/>
        <end position="35"/>
    </location>
</feature>
<dbReference type="InterPro" id="IPR035906">
    <property type="entry name" value="MetI-like_sf"/>
</dbReference>
<evidence type="ECO:0000256" key="3">
    <source>
        <dbReference type="ARBA" id="ARBA00022475"/>
    </source>
</evidence>
<gene>
    <name evidence="9" type="ORF">FRX94_03255</name>
</gene>
<dbReference type="Pfam" id="PF00528">
    <property type="entry name" value="BPD_transp_1"/>
    <property type="match status" value="2"/>
</dbReference>
<dbReference type="EMBL" id="VOHM01000005">
    <property type="protein sequence ID" value="TWT26875.1"/>
    <property type="molecule type" value="Genomic_DNA"/>
</dbReference>
<evidence type="ECO:0000259" key="8">
    <source>
        <dbReference type="PROSITE" id="PS50928"/>
    </source>
</evidence>
<feature type="transmembrane region" description="Helical" evidence="7">
    <location>
        <begin position="338"/>
        <end position="357"/>
    </location>
</feature>
<feature type="transmembrane region" description="Helical" evidence="7">
    <location>
        <begin position="150"/>
        <end position="175"/>
    </location>
</feature>
<feature type="transmembrane region" description="Helical" evidence="7">
    <location>
        <begin position="555"/>
        <end position="575"/>
    </location>
</feature>
<accession>A0A5C5UNB7</accession>
<feature type="transmembrane region" description="Helical" evidence="7">
    <location>
        <begin position="494"/>
        <end position="512"/>
    </location>
</feature>
<name>A0A5C5UNB7_9CORY</name>
<comment type="caution">
    <text evidence="9">The sequence shown here is derived from an EMBL/GenBank/DDBJ whole genome shotgun (WGS) entry which is preliminary data.</text>
</comment>
<dbReference type="GO" id="GO:0005886">
    <property type="term" value="C:plasma membrane"/>
    <property type="evidence" value="ECO:0007669"/>
    <property type="project" value="UniProtKB-SubCell"/>
</dbReference>
<dbReference type="SUPFAM" id="SSF161098">
    <property type="entry name" value="MetI-like"/>
    <property type="match status" value="1"/>
</dbReference>
<feature type="transmembrane region" description="Helical" evidence="7">
    <location>
        <begin position="394"/>
        <end position="416"/>
    </location>
</feature>
<keyword evidence="4 7" id="KW-0812">Transmembrane</keyword>
<dbReference type="GO" id="GO:0055085">
    <property type="term" value="P:transmembrane transport"/>
    <property type="evidence" value="ECO:0007669"/>
    <property type="project" value="InterPro"/>
</dbReference>
<keyword evidence="10" id="KW-1185">Reference proteome</keyword>
<organism evidence="9 10">
    <name type="scientific">Corynebacterium canis</name>
    <dbReference type="NCBI Taxonomy" id="679663"/>
    <lineage>
        <taxon>Bacteria</taxon>
        <taxon>Bacillati</taxon>
        <taxon>Actinomycetota</taxon>
        <taxon>Actinomycetes</taxon>
        <taxon>Mycobacteriales</taxon>
        <taxon>Corynebacteriaceae</taxon>
        <taxon>Corynebacterium</taxon>
    </lineage>
</organism>
<evidence type="ECO:0000256" key="6">
    <source>
        <dbReference type="ARBA" id="ARBA00023136"/>
    </source>
</evidence>
<evidence type="ECO:0000256" key="2">
    <source>
        <dbReference type="ARBA" id="ARBA00022448"/>
    </source>
</evidence>
<protein>
    <submittedName>
        <fullName evidence="9">ABC transporter permease subunit</fullName>
    </submittedName>
</protein>
<feature type="transmembrane region" description="Helical" evidence="7">
    <location>
        <begin position="187"/>
        <end position="210"/>
    </location>
</feature>
<evidence type="ECO:0000256" key="5">
    <source>
        <dbReference type="ARBA" id="ARBA00022989"/>
    </source>
</evidence>
<evidence type="ECO:0000256" key="1">
    <source>
        <dbReference type="ARBA" id="ARBA00004651"/>
    </source>
</evidence>
<keyword evidence="3" id="KW-1003">Cell membrane</keyword>
<dbReference type="RefSeq" id="WP_146323693.1">
    <property type="nucleotide sequence ID" value="NZ_BAABLR010000015.1"/>
</dbReference>
<keyword evidence="2 7" id="KW-0813">Transport</keyword>
<feature type="transmembrane region" description="Helical" evidence="7">
    <location>
        <begin position="452"/>
        <end position="473"/>
    </location>
</feature>
<keyword evidence="6 7" id="KW-0472">Membrane</keyword>
<evidence type="ECO:0000256" key="7">
    <source>
        <dbReference type="RuleBase" id="RU363032"/>
    </source>
</evidence>
<dbReference type="AlphaFoldDB" id="A0A5C5UNB7"/>
<evidence type="ECO:0000256" key="4">
    <source>
        <dbReference type="ARBA" id="ARBA00022692"/>
    </source>
</evidence>
<proteinExistence type="inferred from homology"/>
<comment type="similarity">
    <text evidence="7">Belongs to the binding-protein-dependent transport system permease family.</text>
</comment>
<reference evidence="9 10" key="1">
    <citation type="submission" date="2019-08" db="EMBL/GenBank/DDBJ databases">
        <authorList>
            <person name="Lei W."/>
        </authorList>
    </citation>
    <scope>NUCLEOTIDE SEQUENCE [LARGE SCALE GENOMIC DNA]</scope>
    <source>
        <strain evidence="9 10">CCUG 58627</strain>
    </source>
</reference>
<dbReference type="OrthoDB" id="8480309at2"/>
<comment type="subcellular location">
    <subcellularLocation>
        <location evidence="1 7">Cell membrane</location>
        <topology evidence="1 7">Multi-pass membrane protein</topology>
    </subcellularLocation>
</comment>
<dbReference type="CDD" id="cd06261">
    <property type="entry name" value="TM_PBP2"/>
    <property type="match status" value="1"/>
</dbReference>
<dbReference type="InterPro" id="IPR000515">
    <property type="entry name" value="MetI-like"/>
</dbReference>